<name>A0ABT3WKG9_9PROT</name>
<dbReference type="RefSeq" id="WP_266117185.1">
    <property type="nucleotide sequence ID" value="NZ_JANIDY010000004.1"/>
</dbReference>
<gene>
    <name evidence="3" type="ORF">NQF86_08385</name>
</gene>
<evidence type="ECO:0000256" key="1">
    <source>
        <dbReference type="SAM" id="MobiDB-lite"/>
    </source>
</evidence>
<dbReference type="Pfam" id="PF13403">
    <property type="entry name" value="Hint_2"/>
    <property type="match status" value="1"/>
</dbReference>
<dbReference type="InterPro" id="IPR036844">
    <property type="entry name" value="Hint_dom_sf"/>
</dbReference>
<protein>
    <submittedName>
        <fullName evidence="3">Hint domain-containing protein</fullName>
    </submittedName>
</protein>
<dbReference type="Gene3D" id="2.170.16.10">
    <property type="entry name" value="Hedgehog/Intein (Hint) domain"/>
    <property type="match status" value="1"/>
</dbReference>
<sequence>MSDNSDAVSSYVADSNKSQIGIATNNNGSNYPVDGKPPTTFSIDLDNHSSSSSPVKYAPWLVDTATYNGVGGPTVNQAGKGPTGDPISNEQIAGGGGYGYDPFSGFHWASNVIESPITDPNYTGQYFYYGAQIGGRTFIEPAMIGGHWAAQLGTLTPFHLDLTLQPDGKTYGVTSSYSLTQAKGMNIGNNVYTYGPDGFQWKTISPQLQSLMNSYGQDKVTSGISAIIASNNLVPTQVTLLSQFQTPDGNNYTVVQGVNPGSAAGSATGTAQISLQGIQKQAVYVVTSSPLDYRKTFDPYALYNAVMNSPNVSSANKALYSQTVSMTTGDSGSGTYPAFIANILSYGITAALSGQPVNPVATGGFQYTSLPAGLSDAIKQDLGTIDALVQSGAVGGIPGDQYSCFLPGVMIDTDEGRVPVETLQIGQRVCVRKPDGTTGLLPIARLHRQHVVVDPAQSRSSAGWPVIIVKDAFSKGVPSEDMRVTAEHCFYFEGRLVPVRMLVNDTSIRYDYECHEYDYYHFATDPHSIIWANGALTESWLDTATVLQRDGDNLWHPYDGKGAEVVELADIRKLSWEQDAAAPLEVGRDFVEPLYYRLSARGAMLAALSGKKTEQVSAPACSVDCGVYLKMADGSVIRPMRRAGRNLFFRLPAWAETGGWLCSTVSQPSEQGTPFIDDRRYLGRLIGAMSIWDGASQVQLTDHLTCDDLPGWFAREEGPYRWTMGQAALHLPERQQAMPCERLLVMEIVAGDPEEGRGHHIEMMNEVRTEVVA</sequence>
<keyword evidence="4" id="KW-1185">Reference proteome</keyword>
<dbReference type="EMBL" id="JANIDY010000004">
    <property type="protein sequence ID" value="MCX5618675.1"/>
    <property type="molecule type" value="Genomic_DNA"/>
</dbReference>
<organism evidence="3 4">
    <name type="scientific">Bombella pluederhausensis</name>
    <dbReference type="NCBI Taxonomy" id="2967336"/>
    <lineage>
        <taxon>Bacteria</taxon>
        <taxon>Pseudomonadati</taxon>
        <taxon>Pseudomonadota</taxon>
        <taxon>Alphaproteobacteria</taxon>
        <taxon>Acetobacterales</taxon>
        <taxon>Acetobacteraceae</taxon>
        <taxon>Bombella</taxon>
    </lineage>
</organism>
<proteinExistence type="predicted"/>
<evidence type="ECO:0000313" key="3">
    <source>
        <dbReference type="EMBL" id="MCX5618675.1"/>
    </source>
</evidence>
<comment type="caution">
    <text evidence="3">The sequence shown here is derived from an EMBL/GenBank/DDBJ whole genome shotgun (WGS) entry which is preliminary data.</text>
</comment>
<feature type="region of interest" description="Disordered" evidence="1">
    <location>
        <begin position="20"/>
        <end position="50"/>
    </location>
</feature>
<feature type="domain" description="Hedgehog/Intein (Hint)" evidence="2">
    <location>
        <begin position="404"/>
        <end position="543"/>
    </location>
</feature>
<accession>A0ABT3WKG9</accession>
<dbReference type="InterPro" id="IPR028992">
    <property type="entry name" value="Hedgehog/Intein_dom"/>
</dbReference>
<evidence type="ECO:0000259" key="2">
    <source>
        <dbReference type="Pfam" id="PF13403"/>
    </source>
</evidence>
<dbReference type="SUPFAM" id="SSF51294">
    <property type="entry name" value="Hedgehog/intein (Hint) domain"/>
    <property type="match status" value="1"/>
</dbReference>
<feature type="compositionally biased region" description="Polar residues" evidence="1">
    <location>
        <begin position="20"/>
        <end position="30"/>
    </location>
</feature>
<evidence type="ECO:0000313" key="4">
    <source>
        <dbReference type="Proteomes" id="UP001165576"/>
    </source>
</evidence>
<dbReference type="Proteomes" id="UP001165576">
    <property type="component" value="Unassembled WGS sequence"/>
</dbReference>
<reference evidence="3" key="1">
    <citation type="submission" date="2022-07" db="EMBL/GenBank/DDBJ databases">
        <title>Bombella genomes.</title>
        <authorList>
            <person name="Harer L."/>
            <person name="Styblova S."/>
            <person name="Ehrmann M."/>
        </authorList>
    </citation>
    <scope>NUCLEOTIDE SEQUENCE</scope>
    <source>
        <strain evidence="3">TMW 2.2543</strain>
    </source>
</reference>